<name>A0AAN5I4M4_9BILA</name>
<feature type="non-terminal residue" evidence="2">
    <location>
        <position position="66"/>
    </location>
</feature>
<protein>
    <submittedName>
        <fullName evidence="2">Uncharacterized protein</fullName>
    </submittedName>
</protein>
<proteinExistence type="predicted"/>
<sequence length="66" mass="6880">LGFNCDGSVKLITDTLNATCPGDTSTTTDWTSEDPDSTATIEPSTIVPECPGKCADDLITKAMESP</sequence>
<dbReference type="AlphaFoldDB" id="A0AAN5I4M4"/>
<comment type="caution">
    <text evidence="2">The sequence shown here is derived from an EMBL/GenBank/DDBJ whole genome shotgun (WGS) entry which is preliminary data.</text>
</comment>
<evidence type="ECO:0000313" key="3">
    <source>
        <dbReference type="Proteomes" id="UP001328107"/>
    </source>
</evidence>
<feature type="non-terminal residue" evidence="2">
    <location>
        <position position="1"/>
    </location>
</feature>
<gene>
    <name evidence="2" type="ORF">PMAYCL1PPCAC_22272</name>
</gene>
<evidence type="ECO:0000256" key="1">
    <source>
        <dbReference type="SAM" id="MobiDB-lite"/>
    </source>
</evidence>
<organism evidence="2 3">
    <name type="scientific">Pristionchus mayeri</name>
    <dbReference type="NCBI Taxonomy" id="1317129"/>
    <lineage>
        <taxon>Eukaryota</taxon>
        <taxon>Metazoa</taxon>
        <taxon>Ecdysozoa</taxon>
        <taxon>Nematoda</taxon>
        <taxon>Chromadorea</taxon>
        <taxon>Rhabditida</taxon>
        <taxon>Rhabditina</taxon>
        <taxon>Diplogasteromorpha</taxon>
        <taxon>Diplogasteroidea</taxon>
        <taxon>Neodiplogasteridae</taxon>
        <taxon>Pristionchus</taxon>
    </lineage>
</organism>
<dbReference type="Proteomes" id="UP001328107">
    <property type="component" value="Unassembled WGS sequence"/>
</dbReference>
<reference evidence="3" key="1">
    <citation type="submission" date="2022-10" db="EMBL/GenBank/DDBJ databases">
        <title>Genome assembly of Pristionchus species.</title>
        <authorList>
            <person name="Yoshida K."/>
            <person name="Sommer R.J."/>
        </authorList>
    </citation>
    <scope>NUCLEOTIDE SEQUENCE [LARGE SCALE GENOMIC DNA]</scope>
    <source>
        <strain evidence="3">RS5460</strain>
    </source>
</reference>
<dbReference type="EMBL" id="BTRK01000005">
    <property type="protein sequence ID" value="GMR52077.1"/>
    <property type="molecule type" value="Genomic_DNA"/>
</dbReference>
<keyword evidence="3" id="KW-1185">Reference proteome</keyword>
<feature type="region of interest" description="Disordered" evidence="1">
    <location>
        <begin position="23"/>
        <end position="46"/>
    </location>
</feature>
<evidence type="ECO:0000313" key="2">
    <source>
        <dbReference type="EMBL" id="GMR52077.1"/>
    </source>
</evidence>
<accession>A0AAN5I4M4</accession>